<dbReference type="Proteomes" id="UP000538147">
    <property type="component" value="Unassembled WGS sequence"/>
</dbReference>
<evidence type="ECO:0000259" key="2">
    <source>
        <dbReference type="Pfam" id="PF20441"/>
    </source>
</evidence>
<sequence length="606" mass="66298">MRDTVSELAGAIIDGKLVAGELVIHAAKRHLKDKFEASERKLIWRPEEAERVIQAYPANFTITDGPRAGEPFELLWWMAFVTGQMFGWFTTDKEGNTRWRFDEAYVETGKGQGKSPWLASTALLVIGGFGRARAQAIITGPKEDQAMITMGDAAAMIRATIPGEDDGVSLESEGKFIVRGLGNNAHTVEHAASGGVFRTESGKSTQISGPRPDLVEVDEVHELSSTGLIDMHQAALAKNPRGGMLLCCSNTPAQSQGIGTFYSERAQRVASGRDTNENLLAFVARVDVRDRETVFDNEQVWPKPMPALGLTFPIENVRREVAKARTNPAEANRVKRLFFGIPTGGADTWLSDESFWERALAPVDEAALVNCPCWLSLDLSEMHDLTALTATWLLPEEGTTPERLVSKTWYWTVSANIEARAKKDQMPYDVWAAAGHLTALPGASINKEFVAVKVQQLCQEQNVQFLAFDVYKISQFIEASERIGFAVWRYLGEDKKPIGGAATRGLMLVGHGQGLRISFQGRELSMPVSCEALDERLRNGTLLIDNNPINTACSANAVPISDATGNWAFDKARSRGRIDGLITITMGVGAAAMKLPKPKRAGVILL</sequence>
<protein>
    <submittedName>
        <fullName evidence="3">Phage terminase large subunit-like protein</fullName>
    </submittedName>
</protein>
<dbReference type="GO" id="GO:0004519">
    <property type="term" value="F:endonuclease activity"/>
    <property type="evidence" value="ECO:0007669"/>
    <property type="project" value="InterPro"/>
</dbReference>
<evidence type="ECO:0000259" key="1">
    <source>
        <dbReference type="Pfam" id="PF03354"/>
    </source>
</evidence>
<dbReference type="InterPro" id="IPR005021">
    <property type="entry name" value="Terminase_largesu-like"/>
</dbReference>
<comment type="caution">
    <text evidence="3">The sequence shown here is derived from an EMBL/GenBank/DDBJ whole genome shotgun (WGS) entry which is preliminary data.</text>
</comment>
<name>A0A841LEV7_9SPHN</name>
<feature type="domain" description="Terminase large subunit-like endonuclease" evidence="2">
    <location>
        <begin position="275"/>
        <end position="481"/>
    </location>
</feature>
<accession>A0A841LEV7</accession>
<dbReference type="AlphaFoldDB" id="A0A841LEV7"/>
<gene>
    <name evidence="3" type="ORF">FHS79_002530</name>
</gene>
<evidence type="ECO:0000313" key="3">
    <source>
        <dbReference type="EMBL" id="MBB6228345.1"/>
    </source>
</evidence>
<dbReference type="Gene3D" id="3.40.50.300">
    <property type="entry name" value="P-loop containing nucleotide triphosphate hydrolases"/>
    <property type="match status" value="1"/>
</dbReference>
<feature type="domain" description="Terminase large subunit-like ATPase" evidence="1">
    <location>
        <begin position="77"/>
        <end position="245"/>
    </location>
</feature>
<dbReference type="PANTHER" id="PTHR41287">
    <property type="match status" value="1"/>
</dbReference>
<organism evidence="3 4">
    <name type="scientific">Polymorphobacter multimanifer</name>
    <dbReference type="NCBI Taxonomy" id="1070431"/>
    <lineage>
        <taxon>Bacteria</taxon>
        <taxon>Pseudomonadati</taxon>
        <taxon>Pseudomonadota</taxon>
        <taxon>Alphaproteobacteria</taxon>
        <taxon>Sphingomonadales</taxon>
        <taxon>Sphingosinicellaceae</taxon>
        <taxon>Polymorphobacter</taxon>
    </lineage>
</organism>
<dbReference type="Pfam" id="PF03354">
    <property type="entry name" value="TerL_ATPase"/>
    <property type="match status" value="1"/>
</dbReference>
<dbReference type="EMBL" id="JACIIV010000018">
    <property type="protein sequence ID" value="MBB6228345.1"/>
    <property type="molecule type" value="Genomic_DNA"/>
</dbReference>
<evidence type="ECO:0000313" key="4">
    <source>
        <dbReference type="Proteomes" id="UP000538147"/>
    </source>
</evidence>
<proteinExistence type="predicted"/>
<dbReference type="RefSeq" id="WP_184200513.1">
    <property type="nucleotide sequence ID" value="NZ_BMOX01000045.1"/>
</dbReference>
<dbReference type="InterPro" id="IPR027417">
    <property type="entry name" value="P-loop_NTPase"/>
</dbReference>
<keyword evidence="4" id="KW-1185">Reference proteome</keyword>
<dbReference type="InterPro" id="IPR046462">
    <property type="entry name" value="TerL_nuclease"/>
</dbReference>
<dbReference type="PANTHER" id="PTHR41287:SF1">
    <property type="entry name" value="PROTEIN YMFN"/>
    <property type="match status" value="1"/>
</dbReference>
<reference evidence="3 4" key="1">
    <citation type="submission" date="2020-08" db="EMBL/GenBank/DDBJ databases">
        <title>Genomic Encyclopedia of Type Strains, Phase IV (KMG-IV): sequencing the most valuable type-strain genomes for metagenomic binning, comparative biology and taxonomic classification.</title>
        <authorList>
            <person name="Goeker M."/>
        </authorList>
    </citation>
    <scope>NUCLEOTIDE SEQUENCE [LARGE SCALE GENOMIC DNA]</scope>
    <source>
        <strain evidence="3 4">DSM 102189</strain>
    </source>
</reference>
<dbReference type="InterPro" id="IPR046461">
    <property type="entry name" value="TerL_ATPase"/>
</dbReference>
<dbReference type="Pfam" id="PF20441">
    <property type="entry name" value="TerL_nuclease"/>
    <property type="match status" value="1"/>
</dbReference>